<geneLocation type="plasmid" evidence="2 3">
    <name>unnamedB</name>
</geneLocation>
<keyword evidence="2" id="KW-0614">Plasmid</keyword>
<dbReference type="InterPro" id="IPR029787">
    <property type="entry name" value="Nucleotide_cyclase"/>
</dbReference>
<reference evidence="2 3" key="1">
    <citation type="submission" date="2023-03" db="EMBL/GenBank/DDBJ databases">
        <title>Comparative genome and transcriptome analysis combination mining strategies for increasing vitamin B12 production of Ensifer adhaerens strain.</title>
        <authorList>
            <person name="Yongheng L."/>
        </authorList>
    </citation>
    <scope>NUCLEOTIDE SEQUENCE [LARGE SCALE GENOMIC DNA]</scope>
    <source>
        <strain evidence="2 3">Casida A-T305</strain>
        <plasmid evidence="2 3">unnamedB</plasmid>
    </source>
</reference>
<evidence type="ECO:0000259" key="1">
    <source>
        <dbReference type="PROSITE" id="PS50125"/>
    </source>
</evidence>
<proteinExistence type="predicted"/>
<gene>
    <name evidence="2" type="ORF">P4B07_31265</name>
</gene>
<dbReference type="InterPro" id="IPR001054">
    <property type="entry name" value="A/G_cyclase"/>
</dbReference>
<evidence type="ECO:0000313" key="2">
    <source>
        <dbReference type="EMBL" id="WFP95503.1"/>
    </source>
</evidence>
<dbReference type="Gene3D" id="3.30.70.1230">
    <property type="entry name" value="Nucleotide cyclase"/>
    <property type="match status" value="1"/>
</dbReference>
<protein>
    <submittedName>
        <fullName evidence="2">Adenylate/guanylate cyclase domain-containing protein</fullName>
    </submittedName>
</protein>
<dbReference type="GeneID" id="69987055"/>
<dbReference type="Pfam" id="PF00211">
    <property type="entry name" value="Guanylate_cyc"/>
    <property type="match status" value="1"/>
</dbReference>
<keyword evidence="3" id="KW-1185">Reference proteome</keyword>
<dbReference type="EMBL" id="CP121310">
    <property type="protein sequence ID" value="WFP95503.1"/>
    <property type="molecule type" value="Genomic_DNA"/>
</dbReference>
<accession>A0ABY8HTP4</accession>
<dbReference type="CDD" id="cd07302">
    <property type="entry name" value="CHD"/>
    <property type="match status" value="1"/>
</dbReference>
<dbReference type="PANTHER" id="PTHR43081">
    <property type="entry name" value="ADENYLATE CYCLASE, TERMINAL-DIFFERENTIATION SPECIFIC-RELATED"/>
    <property type="match status" value="1"/>
</dbReference>
<evidence type="ECO:0000313" key="3">
    <source>
        <dbReference type="Proteomes" id="UP001214094"/>
    </source>
</evidence>
<dbReference type="PANTHER" id="PTHR43081:SF19">
    <property type="entry name" value="PH-SENSITIVE ADENYLATE CYCLASE RV1264"/>
    <property type="match status" value="1"/>
</dbReference>
<dbReference type="InterPro" id="IPR050697">
    <property type="entry name" value="Adenylyl/Guanylyl_Cyclase_3/4"/>
</dbReference>
<feature type="domain" description="Guanylate cyclase" evidence="1">
    <location>
        <begin position="11"/>
        <end position="126"/>
    </location>
</feature>
<name>A0ABY8HTP4_ENSAD</name>
<dbReference type="PROSITE" id="PS50125">
    <property type="entry name" value="GUANYLATE_CYCLASE_2"/>
    <property type="match status" value="1"/>
</dbReference>
<dbReference type="RefSeq" id="WP_234798885.1">
    <property type="nucleotide sequence ID" value="NZ_CP015882.1"/>
</dbReference>
<dbReference type="SUPFAM" id="SSF55073">
    <property type="entry name" value="Nucleotide cyclase"/>
    <property type="match status" value="1"/>
</dbReference>
<sequence length="248" mass="27471">MSILGERRLAAIFVADIVSYSRLVELDEASTLVAVTDLRRRLFEPLLAQHHGRLFKLTGDGLIAEFGSVVEAVACAAAVQKQLPDWQARIPAERRIVLRIGINLGDVLVDDQDLLGDGVNVAARLEQCCPPGGLLISGTVYDQLSGKLDCRFEFAGEQRLKNISRPVRTYSLVFDNVLEGAKVAWASSDRPTVAVLPFENMNGDPEQVYFSDGISEDIITELSRFRELMVIARNSSFSFRGKMWTLAR</sequence>
<dbReference type="Proteomes" id="UP001214094">
    <property type="component" value="Plasmid unnamedB"/>
</dbReference>
<organism evidence="2 3">
    <name type="scientific">Ensifer adhaerens</name>
    <name type="common">Sinorhizobium morelense</name>
    <dbReference type="NCBI Taxonomy" id="106592"/>
    <lineage>
        <taxon>Bacteria</taxon>
        <taxon>Pseudomonadati</taxon>
        <taxon>Pseudomonadota</taxon>
        <taxon>Alphaproteobacteria</taxon>
        <taxon>Hyphomicrobiales</taxon>
        <taxon>Rhizobiaceae</taxon>
        <taxon>Sinorhizobium/Ensifer group</taxon>
        <taxon>Ensifer</taxon>
    </lineage>
</organism>